<dbReference type="GeneID" id="88766787"/>
<organism evidence="2 3">
    <name type="scientific">Crocosphaera watsonii WH 0003</name>
    <dbReference type="NCBI Taxonomy" id="423471"/>
    <lineage>
        <taxon>Bacteria</taxon>
        <taxon>Bacillati</taxon>
        <taxon>Cyanobacteriota</taxon>
        <taxon>Cyanophyceae</taxon>
        <taxon>Oscillatoriophycideae</taxon>
        <taxon>Chroococcales</taxon>
        <taxon>Aphanothecaceae</taxon>
        <taxon>Crocosphaera</taxon>
    </lineage>
</organism>
<feature type="region of interest" description="Disordered" evidence="1">
    <location>
        <begin position="30"/>
        <end position="61"/>
    </location>
</feature>
<evidence type="ECO:0000313" key="2">
    <source>
        <dbReference type="EMBL" id="EHJ12066.1"/>
    </source>
</evidence>
<protein>
    <submittedName>
        <fullName evidence="2">Uncharacterized protein</fullName>
    </submittedName>
</protein>
<evidence type="ECO:0000313" key="3">
    <source>
        <dbReference type="Proteomes" id="UP000003477"/>
    </source>
</evidence>
<reference evidence="2 3" key="1">
    <citation type="journal article" date="2011" name="Front. Microbiol.">
        <title>Two Strains of Crocosphaera watsonii with Highly Conserved Genomes are Distinguished by Strain-Specific Features.</title>
        <authorList>
            <person name="Bench S.R."/>
            <person name="Ilikchyan I.N."/>
            <person name="Tripp H.J."/>
            <person name="Zehr J.P."/>
        </authorList>
    </citation>
    <scope>NUCLEOTIDE SEQUENCE [LARGE SCALE GENOMIC DNA]</scope>
    <source>
        <strain evidence="2 3">WH 0003</strain>
    </source>
</reference>
<accession>G5J6X0</accession>
<dbReference type="PATRIC" id="fig|423471.3.peg.3016"/>
<dbReference type="Proteomes" id="UP000003477">
    <property type="component" value="Unassembled WGS sequence"/>
</dbReference>
<evidence type="ECO:0000256" key="1">
    <source>
        <dbReference type="SAM" id="MobiDB-lite"/>
    </source>
</evidence>
<proteinExistence type="predicted"/>
<dbReference type="RefSeq" id="WP_007311302.1">
    <property type="nucleotide sequence ID" value="NZ_AESD01000480.1"/>
</dbReference>
<comment type="caution">
    <text evidence="2">The sequence shown here is derived from an EMBL/GenBank/DDBJ whole genome shotgun (WGS) entry which is preliminary data.</text>
</comment>
<name>G5J6X0_CROWT</name>
<gene>
    <name evidence="2" type="ORF">CWATWH0003_3213</name>
</gene>
<dbReference type="AlphaFoldDB" id="G5J6X0"/>
<dbReference type="EMBL" id="AESD01000480">
    <property type="protein sequence ID" value="EHJ12066.1"/>
    <property type="molecule type" value="Genomic_DNA"/>
</dbReference>
<sequence>MLRFSQFNWTEFEGEFWYCQVVFDAETSEEAGLVPPADDSNPSTGGCGPFSWSKLIPLSPD</sequence>